<comment type="function">
    <text evidence="7">Catalyzes the 2'-O methylation of guanosine at position 18 in tRNA.</text>
</comment>
<feature type="binding site" evidence="7">
    <location>
        <position position="120"/>
    </location>
    <ligand>
        <name>S-adenosyl-L-methionine</name>
        <dbReference type="ChEBI" id="CHEBI:59789"/>
    </ligand>
</feature>
<dbReference type="InterPro" id="IPR022724">
    <property type="entry name" value="rRNA_MeTrfase_SpoU_C"/>
</dbReference>
<dbReference type="InterPro" id="IPR001537">
    <property type="entry name" value="SpoU_MeTrfase"/>
</dbReference>
<evidence type="ECO:0000256" key="2">
    <source>
        <dbReference type="ARBA" id="ARBA00022603"/>
    </source>
</evidence>
<protein>
    <recommendedName>
        <fullName evidence="7">tRNA (guanosine(18)-2'-O)-methyltransferase</fullName>
        <ecNumber evidence="7">2.1.1.34</ecNumber>
    </recommendedName>
    <alternativeName>
        <fullName evidence="7">tRNA [Gm18] methyltransferase</fullName>
    </alternativeName>
</protein>
<evidence type="ECO:0000256" key="4">
    <source>
        <dbReference type="ARBA" id="ARBA00022691"/>
    </source>
</evidence>
<keyword evidence="5 7" id="KW-0819">tRNA processing</keyword>
<feature type="binding site" evidence="7">
    <location>
        <position position="163"/>
    </location>
    <ligand>
        <name>S-adenosyl-L-methionine</name>
        <dbReference type="ChEBI" id="CHEBI:59789"/>
    </ligand>
</feature>
<comment type="catalytic activity">
    <reaction evidence="7">
        <text>guanosine(18) in tRNA + S-adenosyl-L-methionine = 2'-O-methylguanosine(18) in tRNA + S-adenosyl-L-homocysteine + H(+)</text>
        <dbReference type="Rhea" id="RHEA:20077"/>
        <dbReference type="Rhea" id="RHEA-COMP:10190"/>
        <dbReference type="Rhea" id="RHEA-COMP:10192"/>
        <dbReference type="ChEBI" id="CHEBI:15378"/>
        <dbReference type="ChEBI" id="CHEBI:57856"/>
        <dbReference type="ChEBI" id="CHEBI:59789"/>
        <dbReference type="ChEBI" id="CHEBI:74269"/>
        <dbReference type="ChEBI" id="CHEBI:74445"/>
        <dbReference type="EC" id="2.1.1.34"/>
    </reaction>
</comment>
<feature type="domain" description="tRNA/rRNA methyltransferase SpoU type" evidence="8">
    <location>
        <begin position="38"/>
        <end position="182"/>
    </location>
</feature>
<evidence type="ECO:0000313" key="11">
    <source>
        <dbReference type="Proteomes" id="UP000619376"/>
    </source>
</evidence>
<evidence type="ECO:0000256" key="1">
    <source>
        <dbReference type="ARBA" id="ARBA00022555"/>
    </source>
</evidence>
<reference evidence="11" key="1">
    <citation type="journal article" date="2019" name="Int. J. Syst. Evol. Microbiol.">
        <title>The Global Catalogue of Microorganisms (GCM) 10K type strain sequencing project: providing services to taxonomists for standard genome sequencing and annotation.</title>
        <authorList>
            <consortium name="The Broad Institute Genomics Platform"/>
            <consortium name="The Broad Institute Genome Sequencing Center for Infectious Disease"/>
            <person name="Wu L."/>
            <person name="Ma J."/>
        </authorList>
    </citation>
    <scope>NUCLEOTIDE SEQUENCE [LARGE SCALE GENOMIC DNA]</scope>
    <source>
        <strain evidence="11">CGMCC 1.18437</strain>
    </source>
</reference>
<dbReference type="InterPro" id="IPR029026">
    <property type="entry name" value="tRNA_m1G_MTases_N"/>
</dbReference>
<accession>A0ABQ3JQG3</accession>
<gene>
    <name evidence="7 10" type="primary">trmH</name>
    <name evidence="10" type="ORF">GCM10017781_23820</name>
</gene>
<dbReference type="SUPFAM" id="SSF75217">
    <property type="entry name" value="alpha/beta knot"/>
    <property type="match status" value="1"/>
</dbReference>
<dbReference type="Pfam" id="PF12105">
    <property type="entry name" value="SpoU_methylas_C"/>
    <property type="match status" value="1"/>
</dbReference>
<dbReference type="Pfam" id="PF00588">
    <property type="entry name" value="SpoU_methylase"/>
    <property type="match status" value="1"/>
</dbReference>
<dbReference type="PANTHER" id="PTHR43453:SF1">
    <property type="entry name" value="TRNA_RRNA METHYLTRANSFERASE SPOU TYPE DOMAIN-CONTAINING PROTEIN"/>
    <property type="match status" value="1"/>
</dbReference>
<sequence length="239" mass="26158">MIGRGGRGWPPALLPCAVMTPERYAKILRVLHRRQPTLTVLMDQVNKPHNLSAIIRTCDAVGVLEAHAVPPDDGRPLEFEGHAFEATSGSAHKWVRVQRHADAVGAVRGLQARGFQVLATHLSQRSVDYRDADYTRPTCVLLGAEKWGVNDAAAEAADANIVIPMYGMVQSLNVSVAAATILFEAQRQRLAAGMYAAPQLSPDELRNRAFEWAYPDLSAACRERNEPYPLLDDTGQLPA</sequence>
<evidence type="ECO:0000256" key="5">
    <source>
        <dbReference type="ARBA" id="ARBA00022694"/>
    </source>
</evidence>
<feature type="domain" description="RNA methyltransferase SpoU/TrmH type C-terminal" evidence="9">
    <location>
        <begin position="187"/>
        <end position="238"/>
    </location>
</feature>
<dbReference type="Gene3D" id="3.40.1280.10">
    <property type="match status" value="1"/>
</dbReference>
<keyword evidence="2 7" id="KW-0489">Methyltransferase</keyword>
<comment type="caution">
    <text evidence="10">The sequence shown here is derived from an EMBL/GenBank/DDBJ whole genome shotgun (WGS) entry which is preliminary data.</text>
</comment>
<dbReference type="Proteomes" id="UP000619376">
    <property type="component" value="Unassembled WGS sequence"/>
</dbReference>
<keyword evidence="1 7" id="KW-0820">tRNA-binding</keyword>
<dbReference type="InterPro" id="IPR033671">
    <property type="entry name" value="TrmH"/>
</dbReference>
<dbReference type="EMBL" id="BNAJ01000005">
    <property type="protein sequence ID" value="GHF46583.1"/>
    <property type="molecule type" value="Genomic_DNA"/>
</dbReference>
<name>A0ABQ3JQG3_9DEIO</name>
<comment type="similarity">
    <text evidence="7">Belongs to the class IV-like SAM-binding methyltransferase superfamily. RNA methyltransferase TrmH family.</text>
</comment>
<evidence type="ECO:0000256" key="7">
    <source>
        <dbReference type="HAMAP-Rule" id="MF_02060"/>
    </source>
</evidence>
<dbReference type="EC" id="2.1.1.34" evidence="7"/>
<evidence type="ECO:0000256" key="3">
    <source>
        <dbReference type="ARBA" id="ARBA00022679"/>
    </source>
</evidence>
<evidence type="ECO:0000313" key="10">
    <source>
        <dbReference type="EMBL" id="GHF46583.1"/>
    </source>
</evidence>
<proteinExistence type="inferred from homology"/>
<keyword evidence="4 7" id="KW-0949">S-adenosyl-L-methionine</keyword>
<evidence type="ECO:0000259" key="9">
    <source>
        <dbReference type="Pfam" id="PF12105"/>
    </source>
</evidence>
<feature type="binding site" evidence="7">
    <location>
        <begin position="143"/>
        <end position="147"/>
    </location>
    <ligand>
        <name>S-adenosyl-L-methionine</name>
        <dbReference type="ChEBI" id="CHEBI:59789"/>
    </ligand>
</feature>
<dbReference type="NCBIfam" id="NF008295">
    <property type="entry name" value="PRK11081.1"/>
    <property type="match status" value="1"/>
</dbReference>
<organism evidence="10 11">
    <name type="scientific">Deinococcus metalli</name>
    <dbReference type="NCBI Taxonomy" id="1141878"/>
    <lineage>
        <taxon>Bacteria</taxon>
        <taxon>Thermotogati</taxon>
        <taxon>Deinococcota</taxon>
        <taxon>Deinococci</taxon>
        <taxon>Deinococcales</taxon>
        <taxon>Deinococcaceae</taxon>
        <taxon>Deinococcus</taxon>
    </lineage>
</organism>
<dbReference type="InterPro" id="IPR029028">
    <property type="entry name" value="Alpha/beta_knot_MTases"/>
</dbReference>
<keyword evidence="6 7" id="KW-0694">RNA-binding</keyword>
<keyword evidence="3 7" id="KW-0808">Transferase</keyword>
<dbReference type="PANTHER" id="PTHR43453">
    <property type="entry name" value="RRNA METHYLASE-LIKE"/>
    <property type="match status" value="1"/>
</dbReference>
<evidence type="ECO:0000256" key="6">
    <source>
        <dbReference type="ARBA" id="ARBA00022884"/>
    </source>
</evidence>
<dbReference type="CDD" id="cd18092">
    <property type="entry name" value="SpoU-like_TrmH"/>
    <property type="match status" value="1"/>
</dbReference>
<keyword evidence="11" id="KW-1185">Reference proteome</keyword>
<dbReference type="HAMAP" id="MF_02060">
    <property type="entry name" value="tRNA_methyltr_TrmH"/>
    <property type="match status" value="1"/>
</dbReference>
<feature type="binding site" evidence="7">
    <location>
        <position position="172"/>
    </location>
    <ligand>
        <name>S-adenosyl-L-methionine</name>
        <dbReference type="ChEBI" id="CHEBI:59789"/>
    </ligand>
</feature>
<evidence type="ECO:0000259" key="8">
    <source>
        <dbReference type="Pfam" id="PF00588"/>
    </source>
</evidence>